<dbReference type="CDD" id="cd12087">
    <property type="entry name" value="TM_EGFR-like"/>
    <property type="match status" value="1"/>
</dbReference>
<evidence type="ECO:0000313" key="9">
    <source>
        <dbReference type="Proteomes" id="UP001278766"/>
    </source>
</evidence>
<dbReference type="GO" id="GO:0042124">
    <property type="term" value="F:1,3-beta-glucanosyltransferase activity"/>
    <property type="evidence" value="ECO:0007669"/>
    <property type="project" value="TreeGrafter"/>
</dbReference>
<accession>A0AAE0HN05</accession>
<keyword evidence="7" id="KW-1133">Transmembrane helix</keyword>
<keyword evidence="5" id="KW-0808">Transferase</keyword>
<dbReference type="EMBL" id="JAUEPN010000002">
    <property type="protein sequence ID" value="KAK3299505.1"/>
    <property type="molecule type" value="Genomic_DNA"/>
</dbReference>
<dbReference type="EC" id="2.4.1.-" evidence="5"/>
<evidence type="ECO:0000256" key="3">
    <source>
        <dbReference type="ARBA" id="ARBA00022729"/>
    </source>
</evidence>
<keyword evidence="5 7" id="KW-0472">Membrane</keyword>
<reference evidence="8" key="1">
    <citation type="journal article" date="2023" name="Mol. Phylogenet. Evol.">
        <title>Genome-scale phylogeny and comparative genomics of the fungal order Sordariales.</title>
        <authorList>
            <person name="Hensen N."/>
            <person name="Bonometti L."/>
            <person name="Westerberg I."/>
            <person name="Brannstrom I.O."/>
            <person name="Guillou S."/>
            <person name="Cros-Aarteil S."/>
            <person name="Calhoun S."/>
            <person name="Haridas S."/>
            <person name="Kuo A."/>
            <person name="Mondo S."/>
            <person name="Pangilinan J."/>
            <person name="Riley R."/>
            <person name="LaButti K."/>
            <person name="Andreopoulos B."/>
            <person name="Lipzen A."/>
            <person name="Chen C."/>
            <person name="Yan M."/>
            <person name="Daum C."/>
            <person name="Ng V."/>
            <person name="Clum A."/>
            <person name="Steindorff A."/>
            <person name="Ohm R.A."/>
            <person name="Martin F."/>
            <person name="Silar P."/>
            <person name="Natvig D.O."/>
            <person name="Lalanne C."/>
            <person name="Gautier V."/>
            <person name="Ament-Velasquez S.L."/>
            <person name="Kruys A."/>
            <person name="Hutchinson M.I."/>
            <person name="Powell A.J."/>
            <person name="Barry K."/>
            <person name="Miller A.N."/>
            <person name="Grigoriev I.V."/>
            <person name="Debuchy R."/>
            <person name="Gladieux P."/>
            <person name="Hiltunen Thoren M."/>
            <person name="Johannesson H."/>
        </authorList>
    </citation>
    <scope>NUCLEOTIDE SEQUENCE</scope>
    <source>
        <strain evidence="8">CBS 168.71</strain>
    </source>
</reference>
<sequence length="568" mass="59715">MFILLLSCLLLVSYSFVEALSPISVKGTKLYDDDGTQFFVKGVSYIPLNGDFDPLVDVEQCQIDAALMNKAGINTIYVYTVDSTQDHDACMKAFADKGIYIWLQLGDFPRVSSPTEEPPQWTLSLFAAWSEALDAFAGYDNTLAFGIGQETITENSTSTRIAPALKAAARDLRAFRTARGYRAIPLAYSAADAPALRLLTAQYLTCDNAATSADNAASIDLLGLNIFEPDSCTATAWEALRDDLRDLPLAVPVVVSETGCLPAAAARNFSDVARVLTAGAFREVFSGASVFEWARQETTEFGVVRYGAEGKGEPEKLLPAYTSLSSVFKAAASVTGTPAAQYTPAASRSGAAGLACPTLDEAAGWLVDGAAALPSIEGLQIGTVTVKTTVTAGEGGGRATGGAGQGQGQVGGGDGGDGGGGELSTGAIAGITVGAVIGVLVVATAILVCLRRRRRAVAPEGEGIQVVQHFKRPRSYWYPAGKVELPAQNMAALEMDGSLHSSASTAPVWKFPLQDGRDDSPTVTEVPEKTWQRTTHYELDGNHMPSMGDGAQTGTWRVSPLTPGGKYV</sequence>
<organism evidence="8 9">
    <name type="scientific">Chaetomium fimeti</name>
    <dbReference type="NCBI Taxonomy" id="1854472"/>
    <lineage>
        <taxon>Eukaryota</taxon>
        <taxon>Fungi</taxon>
        <taxon>Dikarya</taxon>
        <taxon>Ascomycota</taxon>
        <taxon>Pezizomycotina</taxon>
        <taxon>Sordariomycetes</taxon>
        <taxon>Sordariomycetidae</taxon>
        <taxon>Sordariales</taxon>
        <taxon>Chaetomiaceae</taxon>
        <taxon>Chaetomium</taxon>
    </lineage>
</organism>
<dbReference type="PANTHER" id="PTHR31468:SF8">
    <property type="entry name" value="1,3-BETA-GLUCANOSYLTRANSFERASE GAS2"/>
    <property type="match status" value="1"/>
</dbReference>
<dbReference type="RefSeq" id="XP_062663019.1">
    <property type="nucleotide sequence ID" value="XM_062800332.1"/>
</dbReference>
<dbReference type="GO" id="GO:0098552">
    <property type="term" value="C:side of membrane"/>
    <property type="evidence" value="ECO:0007669"/>
    <property type="project" value="UniProtKB-KW"/>
</dbReference>
<evidence type="ECO:0000313" key="8">
    <source>
        <dbReference type="EMBL" id="KAK3299505.1"/>
    </source>
</evidence>
<proteinExistence type="inferred from homology"/>
<comment type="function">
    <text evidence="5">Splits internally a 1,3-beta-glucan molecule and transfers the newly generated reducing end (the donor) to the non-reducing end of another 1,3-beta-glucan molecule (the acceptor) forming a 1,3-beta linkage, resulting in the elongation of 1,3-beta-glucan chains in the cell wall.</text>
</comment>
<evidence type="ECO:0000256" key="6">
    <source>
        <dbReference type="SAM" id="MobiDB-lite"/>
    </source>
</evidence>
<dbReference type="GeneID" id="87837280"/>
<dbReference type="InterPro" id="IPR017853">
    <property type="entry name" value="GH"/>
</dbReference>
<dbReference type="PANTHER" id="PTHR31468">
    <property type="entry name" value="1,3-BETA-GLUCANOSYLTRANSFERASE GAS1"/>
    <property type="match status" value="1"/>
</dbReference>
<keyword evidence="9" id="KW-1185">Reference proteome</keyword>
<feature type="transmembrane region" description="Helical" evidence="7">
    <location>
        <begin position="427"/>
        <end position="450"/>
    </location>
</feature>
<dbReference type="Gene3D" id="3.20.20.80">
    <property type="entry name" value="Glycosidases"/>
    <property type="match status" value="1"/>
</dbReference>
<evidence type="ECO:0000256" key="1">
    <source>
        <dbReference type="ARBA" id="ARBA00004609"/>
    </source>
</evidence>
<dbReference type="Pfam" id="PF03198">
    <property type="entry name" value="Glyco_hydro_72"/>
    <property type="match status" value="1"/>
</dbReference>
<comment type="caution">
    <text evidence="8">The sequence shown here is derived from an EMBL/GenBank/DDBJ whole genome shotgun (WGS) entry which is preliminary data.</text>
</comment>
<keyword evidence="5" id="KW-0336">GPI-anchor</keyword>
<keyword evidence="4" id="KW-0325">Glycoprotein</keyword>
<feature type="region of interest" description="Disordered" evidence="6">
    <location>
        <begin position="539"/>
        <end position="568"/>
    </location>
</feature>
<comment type="similarity">
    <text evidence="2 5">Belongs to the glycosyl hydrolase 72 family.</text>
</comment>
<comment type="subcellular location">
    <subcellularLocation>
        <location evidence="1 5">Cell membrane</location>
        <topology evidence="1 5">Lipid-anchor</topology>
        <topology evidence="1 5">GPI-anchor</topology>
    </subcellularLocation>
</comment>
<keyword evidence="5" id="KW-0449">Lipoprotein</keyword>
<dbReference type="SUPFAM" id="SSF51445">
    <property type="entry name" value="(Trans)glycosidases"/>
    <property type="match status" value="1"/>
</dbReference>
<dbReference type="InterPro" id="IPR004886">
    <property type="entry name" value="Glucanosyltransferase"/>
</dbReference>
<dbReference type="Proteomes" id="UP001278766">
    <property type="component" value="Unassembled WGS sequence"/>
</dbReference>
<evidence type="ECO:0000256" key="5">
    <source>
        <dbReference type="RuleBase" id="RU361209"/>
    </source>
</evidence>
<dbReference type="GO" id="GO:0031505">
    <property type="term" value="P:fungal-type cell wall organization"/>
    <property type="evidence" value="ECO:0007669"/>
    <property type="project" value="TreeGrafter"/>
</dbReference>
<dbReference type="GO" id="GO:0071970">
    <property type="term" value="P:fungal-type cell wall (1-&gt;3)-beta-D-glucan biosynthetic process"/>
    <property type="evidence" value="ECO:0007669"/>
    <property type="project" value="TreeGrafter"/>
</dbReference>
<reference evidence="8" key="2">
    <citation type="submission" date="2023-06" db="EMBL/GenBank/DDBJ databases">
        <authorList>
            <consortium name="Lawrence Berkeley National Laboratory"/>
            <person name="Haridas S."/>
            <person name="Hensen N."/>
            <person name="Bonometti L."/>
            <person name="Westerberg I."/>
            <person name="Brannstrom I.O."/>
            <person name="Guillou S."/>
            <person name="Cros-Aarteil S."/>
            <person name="Calhoun S."/>
            <person name="Kuo A."/>
            <person name="Mondo S."/>
            <person name="Pangilinan J."/>
            <person name="Riley R."/>
            <person name="Labutti K."/>
            <person name="Andreopoulos B."/>
            <person name="Lipzen A."/>
            <person name="Chen C."/>
            <person name="Yanf M."/>
            <person name="Daum C."/>
            <person name="Ng V."/>
            <person name="Clum A."/>
            <person name="Steindorff A."/>
            <person name="Ohm R."/>
            <person name="Martin F."/>
            <person name="Silar P."/>
            <person name="Natvig D."/>
            <person name="Lalanne C."/>
            <person name="Gautier V."/>
            <person name="Ament-Velasquez S.L."/>
            <person name="Kruys A."/>
            <person name="Hutchinson M.I."/>
            <person name="Powell A.J."/>
            <person name="Barry K."/>
            <person name="Miller A.N."/>
            <person name="Grigoriev I.V."/>
            <person name="Debuchy R."/>
            <person name="Gladieux P."/>
            <person name="Thoren M.H."/>
            <person name="Johannesson H."/>
        </authorList>
    </citation>
    <scope>NUCLEOTIDE SEQUENCE</scope>
    <source>
        <strain evidence="8">CBS 168.71</strain>
    </source>
</reference>
<feature type="region of interest" description="Disordered" evidence="6">
    <location>
        <begin position="394"/>
        <end position="418"/>
    </location>
</feature>
<evidence type="ECO:0000256" key="7">
    <source>
        <dbReference type="SAM" id="Phobius"/>
    </source>
</evidence>
<evidence type="ECO:0000256" key="4">
    <source>
        <dbReference type="ARBA" id="ARBA00023180"/>
    </source>
</evidence>
<protein>
    <recommendedName>
        <fullName evidence="5">1,3-beta-glucanosyltransferase</fullName>
        <ecNumber evidence="5">2.4.1.-</ecNumber>
    </recommendedName>
</protein>
<name>A0AAE0HN05_9PEZI</name>
<evidence type="ECO:0000256" key="2">
    <source>
        <dbReference type="ARBA" id="ARBA00007528"/>
    </source>
</evidence>
<feature type="chain" id="PRO_5041771605" description="1,3-beta-glucanosyltransferase" evidence="5">
    <location>
        <begin position="20"/>
        <end position="568"/>
    </location>
</feature>
<dbReference type="GO" id="GO:0005886">
    <property type="term" value="C:plasma membrane"/>
    <property type="evidence" value="ECO:0007669"/>
    <property type="project" value="UniProtKB-SubCell"/>
</dbReference>
<dbReference type="AlphaFoldDB" id="A0AAE0HN05"/>
<gene>
    <name evidence="8" type="ORF">B0H64DRAFT_317439</name>
</gene>
<keyword evidence="7" id="KW-0812">Transmembrane</keyword>
<keyword evidence="3 5" id="KW-0732">Signal</keyword>
<feature type="signal peptide" evidence="5">
    <location>
        <begin position="1"/>
        <end position="19"/>
    </location>
</feature>